<dbReference type="InterPro" id="IPR021505">
    <property type="entry name" value="Phage_B3_Orf6"/>
</dbReference>
<evidence type="ECO:0000313" key="3">
    <source>
        <dbReference type="Proteomes" id="UP000244677"/>
    </source>
</evidence>
<evidence type="ECO:0008006" key="4">
    <source>
        <dbReference type="Google" id="ProtNLM"/>
    </source>
</evidence>
<dbReference type="Pfam" id="PF11363">
    <property type="entry name" value="DUF3164"/>
    <property type="match status" value="1"/>
</dbReference>
<dbReference type="RefSeq" id="WP_108736436.1">
    <property type="nucleotide sequence ID" value="NZ_CP020919.1"/>
</dbReference>
<evidence type="ECO:0000313" key="2">
    <source>
        <dbReference type="EMBL" id="AWG25047.1"/>
    </source>
</evidence>
<organism evidence="2 3">
    <name type="scientific">Flavobacterium kingsejongi</name>
    <dbReference type="NCBI Taxonomy" id="1678728"/>
    <lineage>
        <taxon>Bacteria</taxon>
        <taxon>Pseudomonadati</taxon>
        <taxon>Bacteroidota</taxon>
        <taxon>Flavobacteriia</taxon>
        <taxon>Flavobacteriales</taxon>
        <taxon>Flavobacteriaceae</taxon>
        <taxon>Flavobacterium</taxon>
    </lineage>
</organism>
<gene>
    <name evidence="1" type="ORF">FK004_05980</name>
    <name evidence="2" type="ORF">FK004_07275</name>
</gene>
<dbReference type="EMBL" id="CP020919">
    <property type="protein sequence ID" value="AWG25047.1"/>
    <property type="molecule type" value="Genomic_DNA"/>
</dbReference>
<dbReference type="OrthoDB" id="1004368at2"/>
<sequence>MNTQTENEAFETFLKSASRPESFKTNPNYPNDTLLEERLSQIHKSDVDNFNETQKAKVLQLSDDELKAELNRRESAKVSARESYKDLVQDTLPKALLNLTALSQLLSEAKRDIFKYFENILELKSQVFGIKEKQQTHTFSTEIGEITIGYRVTDGWDDTASAGIEKVSKFINSLSKNAETAALVDMVFNLLKKDAKGNLKGSRVLELQKLETKFNNAEFSDGVKIIAAAYKPVRSCWFIEAYTILDDGKKVNIPLAMSSADFPAGYEFQFNKS</sequence>
<keyword evidence="3" id="KW-1185">Reference proteome</keyword>
<dbReference type="KEGG" id="fki:FK004_05980"/>
<dbReference type="EMBL" id="CP020919">
    <property type="protein sequence ID" value="AWG24807.1"/>
    <property type="molecule type" value="Genomic_DNA"/>
</dbReference>
<name>A0A2S1LMS5_9FLAO</name>
<protein>
    <recommendedName>
        <fullName evidence="4">DUF3164 domain-containing protein</fullName>
    </recommendedName>
</protein>
<proteinExistence type="predicted"/>
<reference evidence="2 3" key="1">
    <citation type="submission" date="2017-04" db="EMBL/GenBank/DDBJ databases">
        <title>Complete genome sequence of Flavobacterium kingsejong AJ004.</title>
        <authorList>
            <person name="Lee P.C."/>
        </authorList>
    </citation>
    <scope>NUCLEOTIDE SEQUENCE [LARGE SCALE GENOMIC DNA]</scope>
    <source>
        <strain evidence="2 3">AJ004</strain>
    </source>
</reference>
<evidence type="ECO:0000313" key="1">
    <source>
        <dbReference type="EMBL" id="AWG24807.1"/>
    </source>
</evidence>
<accession>A0A2S1LMS5</accession>
<dbReference type="KEGG" id="fki:FK004_07275"/>
<dbReference type="Proteomes" id="UP000244677">
    <property type="component" value="Chromosome"/>
</dbReference>
<dbReference type="AlphaFoldDB" id="A0A2S1LMS5"/>